<proteinExistence type="predicted"/>
<gene>
    <name evidence="2" type="ORF">Aru02nite_65770</name>
</gene>
<feature type="region of interest" description="Disordered" evidence="1">
    <location>
        <begin position="1"/>
        <end position="29"/>
    </location>
</feature>
<evidence type="ECO:0000313" key="2">
    <source>
        <dbReference type="EMBL" id="GID15688.1"/>
    </source>
</evidence>
<comment type="caution">
    <text evidence="2">The sequence shown here is derived from an EMBL/GenBank/DDBJ whole genome shotgun (WGS) entry which is preliminary data.</text>
</comment>
<evidence type="ECO:0000256" key="1">
    <source>
        <dbReference type="SAM" id="MobiDB-lite"/>
    </source>
</evidence>
<reference evidence="2" key="1">
    <citation type="submission" date="2021-01" db="EMBL/GenBank/DDBJ databases">
        <title>Whole genome shotgun sequence of Actinocatenispora rupis NBRC 107355.</title>
        <authorList>
            <person name="Komaki H."/>
            <person name="Tamura T."/>
        </authorList>
    </citation>
    <scope>NUCLEOTIDE SEQUENCE</scope>
    <source>
        <strain evidence="2">NBRC 107355</strain>
    </source>
</reference>
<evidence type="ECO:0000313" key="3">
    <source>
        <dbReference type="Proteomes" id="UP000612808"/>
    </source>
</evidence>
<evidence type="ECO:0008006" key="4">
    <source>
        <dbReference type="Google" id="ProtNLM"/>
    </source>
</evidence>
<name>A0A8J3JGX0_9ACTN</name>
<dbReference type="Proteomes" id="UP000612808">
    <property type="component" value="Unassembled WGS sequence"/>
</dbReference>
<dbReference type="RefSeq" id="WP_203664094.1">
    <property type="nucleotide sequence ID" value="NZ_BAAAZM010000001.1"/>
</dbReference>
<keyword evidence="3" id="KW-1185">Reference proteome</keyword>
<protein>
    <recommendedName>
        <fullName evidence="4">Histidine phosphatase superfamily (Branch 1)</fullName>
    </recommendedName>
</protein>
<accession>A0A8J3JGX0</accession>
<dbReference type="AlphaFoldDB" id="A0A8J3JGX0"/>
<feature type="compositionally biased region" description="Basic and acidic residues" evidence="1">
    <location>
        <begin position="1"/>
        <end position="18"/>
    </location>
</feature>
<dbReference type="EMBL" id="BOMB01000046">
    <property type="protein sequence ID" value="GID15688.1"/>
    <property type="molecule type" value="Genomic_DNA"/>
</dbReference>
<sequence>MIHVVRHAEPEVRPDTPPDRWPLTPAEHTERAAGRPLVLGTQGMALTVWLRTVAELPDPTAFWAALRFPDLLRVDPAARTVLPEVLP</sequence>
<organism evidence="2 3">
    <name type="scientific">Actinocatenispora rupis</name>
    <dbReference type="NCBI Taxonomy" id="519421"/>
    <lineage>
        <taxon>Bacteria</taxon>
        <taxon>Bacillati</taxon>
        <taxon>Actinomycetota</taxon>
        <taxon>Actinomycetes</taxon>
        <taxon>Micromonosporales</taxon>
        <taxon>Micromonosporaceae</taxon>
        <taxon>Actinocatenispora</taxon>
    </lineage>
</organism>